<dbReference type="OrthoDB" id="10652761at2759"/>
<dbReference type="AlphaFoldDB" id="A2EZV7"/>
<organism evidence="1 2">
    <name type="scientific">Trichomonas vaginalis (strain ATCC PRA-98 / G3)</name>
    <dbReference type="NCBI Taxonomy" id="412133"/>
    <lineage>
        <taxon>Eukaryota</taxon>
        <taxon>Metamonada</taxon>
        <taxon>Parabasalia</taxon>
        <taxon>Trichomonadida</taxon>
        <taxon>Trichomonadidae</taxon>
        <taxon>Trichomonas</taxon>
    </lineage>
</organism>
<proteinExistence type="predicted"/>
<name>A2EZV7_TRIV3</name>
<dbReference type="InParanoid" id="A2EZV7"/>
<dbReference type="EMBL" id="DS113556">
    <property type="protein sequence ID" value="EAY01820.1"/>
    <property type="molecule type" value="Genomic_DNA"/>
</dbReference>
<keyword evidence="2" id="KW-1185">Reference proteome</keyword>
<dbReference type="KEGG" id="tva:4759649"/>
<evidence type="ECO:0000313" key="2">
    <source>
        <dbReference type="Proteomes" id="UP000001542"/>
    </source>
</evidence>
<dbReference type="VEuPathDB" id="TrichDB:TVAG_273310"/>
<accession>A2EZV7</accession>
<protein>
    <submittedName>
        <fullName evidence="1">Uncharacterized protein</fullName>
    </submittedName>
</protein>
<dbReference type="VEuPathDB" id="TrichDB:TVAGG3_0197240"/>
<evidence type="ECO:0000313" key="1">
    <source>
        <dbReference type="EMBL" id="EAY01820.1"/>
    </source>
</evidence>
<gene>
    <name evidence="1" type="ORF">TVAG_273310</name>
</gene>
<dbReference type="RefSeq" id="XP_001314367.1">
    <property type="nucleotide sequence ID" value="XM_001314348.1"/>
</dbReference>
<reference evidence="1" key="2">
    <citation type="journal article" date="2007" name="Science">
        <title>Draft genome sequence of the sexually transmitted pathogen Trichomonas vaginalis.</title>
        <authorList>
            <person name="Carlton J.M."/>
            <person name="Hirt R.P."/>
            <person name="Silva J.C."/>
            <person name="Delcher A.L."/>
            <person name="Schatz M."/>
            <person name="Zhao Q."/>
            <person name="Wortman J.R."/>
            <person name="Bidwell S.L."/>
            <person name="Alsmark U.C.M."/>
            <person name="Besteiro S."/>
            <person name="Sicheritz-Ponten T."/>
            <person name="Noel C.J."/>
            <person name="Dacks J.B."/>
            <person name="Foster P.G."/>
            <person name="Simillion C."/>
            <person name="Van de Peer Y."/>
            <person name="Miranda-Saavedra D."/>
            <person name="Barton G.J."/>
            <person name="Westrop G.D."/>
            <person name="Mueller S."/>
            <person name="Dessi D."/>
            <person name="Fiori P.L."/>
            <person name="Ren Q."/>
            <person name="Paulsen I."/>
            <person name="Zhang H."/>
            <person name="Bastida-Corcuera F.D."/>
            <person name="Simoes-Barbosa A."/>
            <person name="Brown M.T."/>
            <person name="Hayes R.D."/>
            <person name="Mukherjee M."/>
            <person name="Okumura C.Y."/>
            <person name="Schneider R."/>
            <person name="Smith A.J."/>
            <person name="Vanacova S."/>
            <person name="Villalvazo M."/>
            <person name="Haas B.J."/>
            <person name="Pertea M."/>
            <person name="Feldblyum T.V."/>
            <person name="Utterback T.R."/>
            <person name="Shu C.L."/>
            <person name="Osoegawa K."/>
            <person name="de Jong P.J."/>
            <person name="Hrdy I."/>
            <person name="Horvathova L."/>
            <person name="Zubacova Z."/>
            <person name="Dolezal P."/>
            <person name="Malik S.B."/>
            <person name="Logsdon J.M. Jr."/>
            <person name="Henze K."/>
            <person name="Gupta A."/>
            <person name="Wang C.C."/>
            <person name="Dunne R.L."/>
            <person name="Upcroft J.A."/>
            <person name="Upcroft P."/>
            <person name="White O."/>
            <person name="Salzberg S.L."/>
            <person name="Tang P."/>
            <person name="Chiu C.-H."/>
            <person name="Lee Y.-S."/>
            <person name="Embley T.M."/>
            <person name="Coombs G.H."/>
            <person name="Mottram J.C."/>
            <person name="Tachezy J."/>
            <person name="Fraser-Liggett C.M."/>
            <person name="Johnson P.J."/>
        </authorList>
    </citation>
    <scope>NUCLEOTIDE SEQUENCE [LARGE SCALE GENOMIC DNA]</scope>
    <source>
        <strain evidence="1">G3</strain>
    </source>
</reference>
<reference evidence="1" key="1">
    <citation type="submission" date="2006-10" db="EMBL/GenBank/DDBJ databases">
        <authorList>
            <person name="Amadeo P."/>
            <person name="Zhao Q."/>
            <person name="Wortman J."/>
            <person name="Fraser-Liggett C."/>
            <person name="Carlton J."/>
        </authorList>
    </citation>
    <scope>NUCLEOTIDE SEQUENCE</scope>
    <source>
        <strain evidence="1">G3</strain>
    </source>
</reference>
<dbReference type="Proteomes" id="UP000001542">
    <property type="component" value="Unassembled WGS sequence"/>
</dbReference>
<sequence length="132" mass="15216">MNVSPQVQPKPMILYNTKRTTSQSNRDFELVKSRSLYLGEKLNIVSGYLKHLYGNNVTAVSLLSRADKLERIIGISVDRLARRNRQALFCWFTENWELIQPILMQPGRIIVNSAPKIESIDVSDLSRLLNYH</sequence>